<sequence>MRAVVVLGAGIAEGPDPQVQQRGQDPPEFGHMDPGAAIDRGREFFGNNVYAHVYNVVEMWPFP</sequence>
<feature type="region of interest" description="Disordered" evidence="1">
    <location>
        <begin position="9"/>
        <end position="34"/>
    </location>
</feature>
<dbReference type="EMBL" id="BKDJ01000002">
    <property type="protein sequence ID" value="GER22065.1"/>
    <property type="molecule type" value="Genomic_DNA"/>
</dbReference>
<proteinExistence type="predicted"/>
<dbReference type="Proteomes" id="UP000325307">
    <property type="component" value="Unassembled WGS sequence"/>
</dbReference>
<evidence type="ECO:0000313" key="2">
    <source>
        <dbReference type="EMBL" id="GER22065.1"/>
    </source>
</evidence>
<evidence type="ECO:0000256" key="1">
    <source>
        <dbReference type="SAM" id="MobiDB-lite"/>
    </source>
</evidence>
<reference evidence="2 3" key="1">
    <citation type="submission" date="2019-09" db="EMBL/GenBank/DDBJ databases">
        <title>Arthrobacter zafarii sp. nov., a moderately thermotolerant and halotolerant actinobacterium isolated from Cholistan desert soil of Pakistan.</title>
        <authorList>
            <person name="Amin A."/>
            <person name="Ahmed I."/>
            <person name="Khalid N."/>
            <person name="Schumann P."/>
            <person name="Busse H.J."/>
            <person name="Khan I.U."/>
            <person name="Li S."/>
            <person name="Li W.J."/>
        </authorList>
    </citation>
    <scope>NUCLEOTIDE SEQUENCE [LARGE SCALE GENOMIC DNA]</scope>
    <source>
        <strain evidence="2 3">NCCP-1664</strain>
    </source>
</reference>
<protein>
    <submittedName>
        <fullName evidence="2">Uncharacterized protein</fullName>
    </submittedName>
</protein>
<name>A0A5A7NMD1_9MICC</name>
<gene>
    <name evidence="2" type="ORF">NCCP1664_05620</name>
</gene>
<evidence type="ECO:0000313" key="3">
    <source>
        <dbReference type="Proteomes" id="UP000325307"/>
    </source>
</evidence>
<keyword evidence="3" id="KW-1185">Reference proteome</keyword>
<dbReference type="AlphaFoldDB" id="A0A5A7NMD1"/>
<organism evidence="2 3">
    <name type="scientific">Zafaria cholistanensis</name>
    <dbReference type="NCBI Taxonomy" id="1682741"/>
    <lineage>
        <taxon>Bacteria</taxon>
        <taxon>Bacillati</taxon>
        <taxon>Actinomycetota</taxon>
        <taxon>Actinomycetes</taxon>
        <taxon>Micrococcales</taxon>
        <taxon>Micrococcaceae</taxon>
        <taxon>Zafaria</taxon>
    </lineage>
</organism>
<comment type="caution">
    <text evidence="2">The sequence shown here is derived from an EMBL/GenBank/DDBJ whole genome shotgun (WGS) entry which is preliminary data.</text>
</comment>
<accession>A0A5A7NMD1</accession>